<sequence length="381" mass="42470">MRRNPWAAIRRKRVEVAFGILLVVAAFFTFTFTGSPKMASLGGTGGKSAAFHRFLSPNGDAFFGKPSGRYCDGRVIIDFIAEKLKLPYLSAYLDSIGSKFRHGANFATGGSTIQALDTKIFESGFSPISLDKQILQFEQFKARTLELQNEDGGSSYIQSSLPRPEDFGKALYTLDIGQNDLHFGFSLVTEEQVLETLPNILNQFAQAAEKLYQLGARVFWVHNTVPIGYLPYSVIHYPPKPDNVDQNGYVKSHNEVAKEFNRQLKEKIFEFRMQLPHAVITYVDIYSAKYSLISEAKKHGFVNPLGYCCGHSGVQYGKNAKVNGTLLFGSSCSNSSLYINWDGVHYSQAANRWVATQILNGSLSDPLVLVSELCDKQVRRL</sequence>
<dbReference type="KEGG" id="qsa:O6P43_030511"/>
<comment type="caution">
    <text evidence="5">The sequence shown here is derived from an EMBL/GenBank/DDBJ whole genome shotgun (WGS) entry which is preliminary data.</text>
</comment>
<evidence type="ECO:0000256" key="4">
    <source>
        <dbReference type="ARBA" id="ARBA00023180"/>
    </source>
</evidence>
<dbReference type="Gene3D" id="3.40.50.1110">
    <property type="entry name" value="SGNH hydrolase"/>
    <property type="match status" value="1"/>
</dbReference>
<dbReference type="Pfam" id="PF00657">
    <property type="entry name" value="Lipase_GDSL"/>
    <property type="match status" value="1"/>
</dbReference>
<keyword evidence="4" id="KW-0325">Glycoprotein</keyword>
<evidence type="ECO:0000256" key="1">
    <source>
        <dbReference type="ARBA" id="ARBA00008668"/>
    </source>
</evidence>
<keyword evidence="2" id="KW-0732">Signal</keyword>
<dbReference type="EMBL" id="JARAOO010000013">
    <property type="protein sequence ID" value="KAJ7945452.1"/>
    <property type="molecule type" value="Genomic_DNA"/>
</dbReference>
<evidence type="ECO:0000313" key="5">
    <source>
        <dbReference type="EMBL" id="KAJ7945452.1"/>
    </source>
</evidence>
<dbReference type="GO" id="GO:0016788">
    <property type="term" value="F:hydrolase activity, acting on ester bonds"/>
    <property type="evidence" value="ECO:0007669"/>
    <property type="project" value="InterPro"/>
</dbReference>
<protein>
    <submittedName>
        <fullName evidence="5">GDSL esterase/lipase</fullName>
    </submittedName>
</protein>
<dbReference type="InterPro" id="IPR035669">
    <property type="entry name" value="SGNH_plant_lipase-like"/>
</dbReference>
<organism evidence="5 6">
    <name type="scientific">Quillaja saponaria</name>
    <name type="common">Soap bark tree</name>
    <dbReference type="NCBI Taxonomy" id="32244"/>
    <lineage>
        <taxon>Eukaryota</taxon>
        <taxon>Viridiplantae</taxon>
        <taxon>Streptophyta</taxon>
        <taxon>Embryophyta</taxon>
        <taxon>Tracheophyta</taxon>
        <taxon>Spermatophyta</taxon>
        <taxon>Magnoliopsida</taxon>
        <taxon>eudicotyledons</taxon>
        <taxon>Gunneridae</taxon>
        <taxon>Pentapetalae</taxon>
        <taxon>rosids</taxon>
        <taxon>fabids</taxon>
        <taxon>Fabales</taxon>
        <taxon>Quillajaceae</taxon>
        <taxon>Quillaja</taxon>
    </lineage>
</organism>
<evidence type="ECO:0000313" key="6">
    <source>
        <dbReference type="Proteomes" id="UP001163823"/>
    </source>
</evidence>
<dbReference type="Proteomes" id="UP001163823">
    <property type="component" value="Chromosome 13"/>
</dbReference>
<name>A0AAD7KTG8_QUISA</name>
<dbReference type="InterPro" id="IPR001087">
    <property type="entry name" value="GDSL"/>
</dbReference>
<gene>
    <name evidence="5" type="ORF">O6P43_030511</name>
</gene>
<evidence type="ECO:0000256" key="3">
    <source>
        <dbReference type="ARBA" id="ARBA00022801"/>
    </source>
</evidence>
<keyword evidence="6" id="KW-1185">Reference proteome</keyword>
<keyword evidence="3" id="KW-0378">Hydrolase</keyword>
<evidence type="ECO:0000256" key="2">
    <source>
        <dbReference type="ARBA" id="ARBA00022729"/>
    </source>
</evidence>
<dbReference type="CDD" id="cd01837">
    <property type="entry name" value="SGNH_plant_lipase_like"/>
    <property type="match status" value="1"/>
</dbReference>
<accession>A0AAD7KTG8</accession>
<dbReference type="PANTHER" id="PTHR22835">
    <property type="entry name" value="ZINC FINGER FYVE DOMAIN CONTAINING PROTEIN"/>
    <property type="match status" value="1"/>
</dbReference>
<dbReference type="AlphaFoldDB" id="A0AAD7KTG8"/>
<proteinExistence type="inferred from homology"/>
<dbReference type="InterPro" id="IPR036514">
    <property type="entry name" value="SGNH_hydro_sf"/>
</dbReference>
<dbReference type="SUPFAM" id="SSF52266">
    <property type="entry name" value="SGNH hydrolase"/>
    <property type="match status" value="1"/>
</dbReference>
<dbReference type="PANTHER" id="PTHR22835:SF510">
    <property type="entry name" value="GDSL ESTERASE_LIPASE"/>
    <property type="match status" value="1"/>
</dbReference>
<reference evidence="5" key="1">
    <citation type="journal article" date="2023" name="Science">
        <title>Elucidation of the pathway for biosynthesis of saponin adjuvants from the soapbark tree.</title>
        <authorList>
            <person name="Reed J."/>
            <person name="Orme A."/>
            <person name="El-Demerdash A."/>
            <person name="Owen C."/>
            <person name="Martin L.B.B."/>
            <person name="Misra R.C."/>
            <person name="Kikuchi S."/>
            <person name="Rejzek M."/>
            <person name="Martin A.C."/>
            <person name="Harkess A."/>
            <person name="Leebens-Mack J."/>
            <person name="Louveau T."/>
            <person name="Stephenson M.J."/>
            <person name="Osbourn A."/>
        </authorList>
    </citation>
    <scope>NUCLEOTIDE SEQUENCE</scope>
    <source>
        <strain evidence="5">S10</strain>
    </source>
</reference>
<comment type="similarity">
    <text evidence="1">Belongs to the 'GDSL' lipolytic enzyme family.</text>
</comment>